<name>S8EBD1_FOMSC</name>
<accession>S8EBD1</accession>
<dbReference type="EMBL" id="KE504138">
    <property type="protein sequence ID" value="EPT01938.1"/>
    <property type="molecule type" value="Genomic_DNA"/>
</dbReference>
<evidence type="ECO:0000256" key="1">
    <source>
        <dbReference type="SAM" id="MobiDB-lite"/>
    </source>
</evidence>
<protein>
    <submittedName>
        <fullName evidence="2">Uncharacterized protein</fullName>
    </submittedName>
</protein>
<proteinExistence type="predicted"/>
<dbReference type="HOGENOM" id="CLU_148782_2_0_1"/>
<dbReference type="AlphaFoldDB" id="S8EBD1"/>
<dbReference type="STRING" id="743788.S8EBD1"/>
<dbReference type="PANTHER" id="PTHR34286:SF1">
    <property type="entry name" value="TRANSMEMBRANE PROTEIN"/>
    <property type="match status" value="1"/>
</dbReference>
<dbReference type="Proteomes" id="UP000015241">
    <property type="component" value="Unassembled WGS sequence"/>
</dbReference>
<keyword evidence="3" id="KW-1185">Reference proteome</keyword>
<feature type="compositionally biased region" description="Basic residues" evidence="1">
    <location>
        <begin position="1"/>
        <end position="13"/>
    </location>
</feature>
<feature type="region of interest" description="Disordered" evidence="1">
    <location>
        <begin position="1"/>
        <end position="22"/>
    </location>
</feature>
<dbReference type="OrthoDB" id="2100988at2759"/>
<evidence type="ECO:0000313" key="3">
    <source>
        <dbReference type="Proteomes" id="UP000015241"/>
    </source>
</evidence>
<sequence length="106" mass="12230">MEERKRARLRRTPASRASKPTSVFTATMGGGARYPYPKQVWSPAGGWWTRPSNWKSNTAIAFAGILTFVYAGWTYSAEKEVRYIEPVRPIPSMLWAKQYRDRQKSE</sequence>
<dbReference type="eggNOG" id="ENOG502S6YK">
    <property type="taxonomic scope" value="Eukaryota"/>
</dbReference>
<organism evidence="2 3">
    <name type="scientific">Fomitopsis schrenkii</name>
    <name type="common">Brown rot fungus</name>
    <dbReference type="NCBI Taxonomy" id="2126942"/>
    <lineage>
        <taxon>Eukaryota</taxon>
        <taxon>Fungi</taxon>
        <taxon>Dikarya</taxon>
        <taxon>Basidiomycota</taxon>
        <taxon>Agaricomycotina</taxon>
        <taxon>Agaricomycetes</taxon>
        <taxon>Polyporales</taxon>
        <taxon>Fomitopsis</taxon>
    </lineage>
</organism>
<dbReference type="PANTHER" id="PTHR34286">
    <property type="entry name" value="TRANSMEMBRANE PROTEIN"/>
    <property type="match status" value="1"/>
</dbReference>
<dbReference type="InParanoid" id="S8EBD1"/>
<evidence type="ECO:0000313" key="2">
    <source>
        <dbReference type="EMBL" id="EPT01938.1"/>
    </source>
</evidence>
<gene>
    <name evidence="2" type="ORF">FOMPIDRAFT_1048229</name>
</gene>
<reference evidence="2 3" key="1">
    <citation type="journal article" date="2012" name="Science">
        <title>The Paleozoic origin of enzymatic lignin decomposition reconstructed from 31 fungal genomes.</title>
        <authorList>
            <person name="Floudas D."/>
            <person name="Binder M."/>
            <person name="Riley R."/>
            <person name="Barry K."/>
            <person name="Blanchette R.A."/>
            <person name="Henrissat B."/>
            <person name="Martinez A.T."/>
            <person name="Otillar R."/>
            <person name="Spatafora J.W."/>
            <person name="Yadav J.S."/>
            <person name="Aerts A."/>
            <person name="Benoit I."/>
            <person name="Boyd A."/>
            <person name="Carlson A."/>
            <person name="Copeland A."/>
            <person name="Coutinho P.M."/>
            <person name="de Vries R.P."/>
            <person name="Ferreira P."/>
            <person name="Findley K."/>
            <person name="Foster B."/>
            <person name="Gaskell J."/>
            <person name="Glotzer D."/>
            <person name="Gorecki P."/>
            <person name="Heitman J."/>
            <person name="Hesse C."/>
            <person name="Hori C."/>
            <person name="Igarashi K."/>
            <person name="Jurgens J.A."/>
            <person name="Kallen N."/>
            <person name="Kersten P."/>
            <person name="Kohler A."/>
            <person name="Kuees U."/>
            <person name="Kumar T.K.A."/>
            <person name="Kuo A."/>
            <person name="LaButti K."/>
            <person name="Larrondo L.F."/>
            <person name="Lindquist E."/>
            <person name="Ling A."/>
            <person name="Lombard V."/>
            <person name="Lucas S."/>
            <person name="Lundell T."/>
            <person name="Martin R."/>
            <person name="McLaughlin D.J."/>
            <person name="Morgenstern I."/>
            <person name="Morin E."/>
            <person name="Murat C."/>
            <person name="Nagy L.G."/>
            <person name="Nolan M."/>
            <person name="Ohm R.A."/>
            <person name="Patyshakuliyeva A."/>
            <person name="Rokas A."/>
            <person name="Ruiz-Duenas F.J."/>
            <person name="Sabat G."/>
            <person name="Salamov A."/>
            <person name="Samejima M."/>
            <person name="Schmutz J."/>
            <person name="Slot J.C."/>
            <person name="St John F."/>
            <person name="Stenlid J."/>
            <person name="Sun H."/>
            <person name="Sun S."/>
            <person name="Syed K."/>
            <person name="Tsang A."/>
            <person name="Wiebenga A."/>
            <person name="Young D."/>
            <person name="Pisabarro A."/>
            <person name="Eastwood D.C."/>
            <person name="Martin F."/>
            <person name="Cullen D."/>
            <person name="Grigoriev I.V."/>
            <person name="Hibbett D.S."/>
        </authorList>
    </citation>
    <scope>NUCLEOTIDE SEQUENCE</scope>
    <source>
        <strain evidence="3">FP-58527</strain>
    </source>
</reference>